<evidence type="ECO:0000256" key="4">
    <source>
        <dbReference type="ARBA" id="ARBA00022771"/>
    </source>
</evidence>
<evidence type="ECO:0000256" key="8">
    <source>
        <dbReference type="PROSITE-ProRule" id="PRU01263"/>
    </source>
</evidence>
<feature type="domain" description="C2H2-type" evidence="9">
    <location>
        <begin position="259"/>
        <end position="281"/>
    </location>
</feature>
<dbReference type="SUPFAM" id="SSF57667">
    <property type="entry name" value="beta-beta-alpha zinc fingers"/>
    <property type="match status" value="3"/>
</dbReference>
<feature type="domain" description="C2H2-type" evidence="9">
    <location>
        <begin position="348"/>
        <end position="375"/>
    </location>
</feature>
<dbReference type="GeneID" id="114242474"/>
<dbReference type="PROSITE" id="PS00028">
    <property type="entry name" value="ZINC_FINGER_C2H2_1"/>
    <property type="match status" value="8"/>
</dbReference>
<feature type="domain" description="C2H2-type" evidence="9">
    <location>
        <begin position="522"/>
        <end position="549"/>
    </location>
</feature>
<feature type="domain" description="C2H2-type" evidence="9">
    <location>
        <begin position="407"/>
        <end position="435"/>
    </location>
</feature>
<feature type="domain" description="C2H2-type" evidence="9">
    <location>
        <begin position="374"/>
        <end position="402"/>
    </location>
</feature>
<feature type="binding site" evidence="8">
    <location>
        <position position="68"/>
    </location>
    <ligand>
        <name>Zn(2+)</name>
        <dbReference type="ChEBI" id="CHEBI:29105"/>
    </ligand>
</feature>
<keyword evidence="6" id="KW-0539">Nucleus</keyword>
<evidence type="ECO:0000259" key="10">
    <source>
        <dbReference type="PROSITE" id="PS51915"/>
    </source>
</evidence>
<dbReference type="KEGG" id="bman:114242474"/>
<dbReference type="Pfam" id="PF00096">
    <property type="entry name" value="zf-C2H2"/>
    <property type="match status" value="3"/>
</dbReference>
<feature type="domain" description="C2H2-type" evidence="9">
    <location>
        <begin position="494"/>
        <end position="521"/>
    </location>
</feature>
<dbReference type="InterPro" id="IPR013087">
    <property type="entry name" value="Znf_C2H2_type"/>
</dbReference>
<name>A0A6J2JK93_BOMMA</name>
<evidence type="ECO:0000313" key="11">
    <source>
        <dbReference type="Proteomes" id="UP000504629"/>
    </source>
</evidence>
<evidence type="ECO:0000256" key="5">
    <source>
        <dbReference type="ARBA" id="ARBA00022833"/>
    </source>
</evidence>
<dbReference type="GO" id="GO:0000981">
    <property type="term" value="F:DNA-binding transcription factor activity, RNA polymerase II-specific"/>
    <property type="evidence" value="ECO:0007669"/>
    <property type="project" value="TreeGrafter"/>
</dbReference>
<keyword evidence="3" id="KW-0677">Repeat</keyword>
<dbReference type="GO" id="GO:0008270">
    <property type="term" value="F:zinc ion binding"/>
    <property type="evidence" value="ECO:0007669"/>
    <property type="project" value="UniProtKB-UniRule"/>
</dbReference>
<evidence type="ECO:0000256" key="6">
    <source>
        <dbReference type="ARBA" id="ARBA00023242"/>
    </source>
</evidence>
<dbReference type="Pfam" id="PF13912">
    <property type="entry name" value="zf-C2H2_6"/>
    <property type="match status" value="1"/>
</dbReference>
<feature type="domain" description="ZAD" evidence="10">
    <location>
        <begin position="13"/>
        <end position="92"/>
    </location>
</feature>
<keyword evidence="11" id="KW-1185">Reference proteome</keyword>
<gene>
    <name evidence="12" type="primary">LOC114242474</name>
</gene>
<organism evidence="11 12">
    <name type="scientific">Bombyx mandarina</name>
    <name type="common">Wild silk moth</name>
    <name type="synonym">Wild silkworm</name>
    <dbReference type="NCBI Taxonomy" id="7092"/>
    <lineage>
        <taxon>Eukaryota</taxon>
        <taxon>Metazoa</taxon>
        <taxon>Ecdysozoa</taxon>
        <taxon>Arthropoda</taxon>
        <taxon>Hexapoda</taxon>
        <taxon>Insecta</taxon>
        <taxon>Pterygota</taxon>
        <taxon>Neoptera</taxon>
        <taxon>Endopterygota</taxon>
        <taxon>Lepidoptera</taxon>
        <taxon>Glossata</taxon>
        <taxon>Ditrysia</taxon>
        <taxon>Bombycoidea</taxon>
        <taxon>Bombycidae</taxon>
        <taxon>Bombycinae</taxon>
        <taxon>Bombyx</taxon>
    </lineage>
</organism>
<feature type="domain" description="C2H2-type" evidence="9">
    <location>
        <begin position="465"/>
        <end position="488"/>
    </location>
</feature>
<dbReference type="GO" id="GO:0005634">
    <property type="term" value="C:nucleus"/>
    <property type="evidence" value="ECO:0007669"/>
    <property type="project" value="UniProtKB-SubCell"/>
</dbReference>
<dbReference type="PROSITE" id="PS51915">
    <property type="entry name" value="ZAD"/>
    <property type="match status" value="1"/>
</dbReference>
<dbReference type="Proteomes" id="UP000504629">
    <property type="component" value="Unplaced"/>
</dbReference>
<comment type="subcellular location">
    <subcellularLocation>
        <location evidence="1">Nucleus</location>
    </subcellularLocation>
</comment>
<keyword evidence="2 8" id="KW-0479">Metal-binding</keyword>
<dbReference type="FunFam" id="3.30.160.60:FF:000100">
    <property type="entry name" value="Zinc finger 45-like"/>
    <property type="match status" value="1"/>
</dbReference>
<dbReference type="PANTHER" id="PTHR24394">
    <property type="entry name" value="ZINC FINGER PROTEIN"/>
    <property type="match status" value="1"/>
</dbReference>
<keyword evidence="4 7" id="KW-0863">Zinc-finger</keyword>
<sequence length="583" mass="67920">MNSNKKGPIIDSGSCRCCGATKRCRLLNVEYDWSGQKEIYSDMFLDCFGLLLSHLDGEAEERLICATCVLRLRDASLFRRQVLLCEETLLKSRMTTVTENDIELKVDIEVKKETSDHCILEESNNNDCLYSDNDNDNNASDGHVDCGSNEDMKIKHESTNKVKELSKLGLRSKETVRKPGRKRMSLKDVKVKREMLMNLKYMKQKLLMMKKNNHQIKQPIVKLVKMKPYIDKDYNSLQNAITIVKNSFVCPFFTIYGDYHCMYCREMFTDPSELRVHTLKHDPATYKDVVESKKNLLIDIDRIDCRLCPTNIDNIDSLKTHLTTVHGQKIHKETSNEFLKFKLKLGLLSCTECGLSCNSFQALKRHLAVHFGSFICEECGTHYFEERLLTFHKKRAHNTDSNKHEDYVCDRCGKNFRSKKGKSYHVAKIHEKEPVFACNKCDEVFLSYHLKYKHKMEEHGEKRSFPCSSCDKIYNNRKALREHNRKNHLQLLKHKCPLCDRRFYVPSELKDHMTSHTGERNYRCEYCGKTYPRLKALKVHMESHNTEKKYKCGLCTASYTQLNNYKNHVKSKHPVGTNSSAYV</sequence>
<evidence type="ECO:0000313" key="12">
    <source>
        <dbReference type="RefSeq" id="XP_028029447.1"/>
    </source>
</evidence>
<dbReference type="InterPro" id="IPR036236">
    <property type="entry name" value="Znf_C2H2_sf"/>
</dbReference>
<evidence type="ECO:0000256" key="7">
    <source>
        <dbReference type="PROSITE-ProRule" id="PRU00042"/>
    </source>
</evidence>
<keyword evidence="5 8" id="KW-0862">Zinc</keyword>
<reference evidence="12" key="1">
    <citation type="submission" date="2025-08" db="UniProtKB">
        <authorList>
            <consortium name="RefSeq"/>
        </authorList>
    </citation>
    <scope>IDENTIFICATION</scope>
    <source>
        <tissue evidence="12">Silk gland</tissue>
    </source>
</reference>
<dbReference type="SMART" id="SM00355">
    <property type="entry name" value="ZnF_C2H2"/>
    <property type="match status" value="10"/>
</dbReference>
<evidence type="ECO:0000256" key="3">
    <source>
        <dbReference type="ARBA" id="ARBA00022737"/>
    </source>
</evidence>
<dbReference type="SMART" id="SM00868">
    <property type="entry name" value="zf-AD"/>
    <property type="match status" value="1"/>
</dbReference>
<feature type="binding site" evidence="8">
    <location>
        <position position="15"/>
    </location>
    <ligand>
        <name>Zn(2+)</name>
        <dbReference type="ChEBI" id="CHEBI:29105"/>
    </ligand>
</feature>
<dbReference type="PROSITE" id="PS50157">
    <property type="entry name" value="ZINC_FINGER_C2H2_2"/>
    <property type="match status" value="7"/>
</dbReference>
<dbReference type="Gene3D" id="3.30.160.60">
    <property type="entry name" value="Classic Zinc Finger"/>
    <property type="match status" value="5"/>
</dbReference>
<feature type="binding site" evidence="8">
    <location>
        <position position="65"/>
    </location>
    <ligand>
        <name>Zn(2+)</name>
        <dbReference type="ChEBI" id="CHEBI:29105"/>
    </ligand>
</feature>
<evidence type="ECO:0000256" key="1">
    <source>
        <dbReference type="ARBA" id="ARBA00004123"/>
    </source>
</evidence>
<dbReference type="OrthoDB" id="8117402at2759"/>
<protein>
    <submittedName>
        <fullName evidence="12">Zinc finger protein 714-like</fullName>
    </submittedName>
</protein>
<dbReference type="AlphaFoldDB" id="A0A6J2JK93"/>
<evidence type="ECO:0000259" key="9">
    <source>
        <dbReference type="PROSITE" id="PS50157"/>
    </source>
</evidence>
<evidence type="ECO:0000256" key="2">
    <source>
        <dbReference type="ARBA" id="ARBA00022723"/>
    </source>
</evidence>
<dbReference type="PANTHER" id="PTHR24394:SF29">
    <property type="entry name" value="MYONEURIN"/>
    <property type="match status" value="1"/>
</dbReference>
<dbReference type="InterPro" id="IPR012934">
    <property type="entry name" value="Znf_AD"/>
</dbReference>
<dbReference type="RefSeq" id="XP_028029447.1">
    <property type="nucleotide sequence ID" value="XM_028173646.1"/>
</dbReference>
<feature type="binding site" evidence="8">
    <location>
        <position position="18"/>
    </location>
    <ligand>
        <name>Zn(2+)</name>
        <dbReference type="ChEBI" id="CHEBI:29105"/>
    </ligand>
</feature>
<accession>A0A6J2JK93</accession>
<proteinExistence type="predicted"/>